<dbReference type="KEGG" id="vg:3294430"/>
<organism evidence="4 6">
    <name type="scientific">Prochlorococcus phage P-SSM2</name>
    <dbReference type="NCBI Taxonomy" id="268746"/>
    <lineage>
        <taxon>Viruses</taxon>
        <taxon>Duplodnaviria</taxon>
        <taxon>Heunggongvirae</taxon>
        <taxon>Uroviricota</taxon>
        <taxon>Caudoviricetes</taxon>
        <taxon>Pantevenvirales</taxon>
        <taxon>Kyanoviridae</taxon>
        <taxon>Salacisavirus</taxon>
        <taxon>Salacisavirus pssm2</taxon>
    </lineage>
</organism>
<dbReference type="OrthoDB" id="12340at10239"/>
<gene>
    <name evidence="5" type="ORF">PCMG_00313</name>
    <name evidence="4" type="ORF">PSSM2_313</name>
</gene>
<dbReference type="GeneID" id="3294430"/>
<protein>
    <submittedName>
        <fullName evidence="4">Putative nucleotide-sugar epimerase</fullName>
    </submittedName>
</protein>
<evidence type="ECO:0000313" key="7">
    <source>
        <dbReference type="Proteomes" id="UP000013923"/>
    </source>
</evidence>
<reference evidence="5 7" key="2">
    <citation type="submission" date="2009-10" db="EMBL/GenBank/DDBJ databases">
        <title>The Genome Sequence of Prochlorococcus phage P-SSM2.</title>
        <authorList>
            <consortium name="The Broad Institute Genome Sequencing Platform"/>
            <person name="Henn M.R."/>
            <person name="Sullivan M.S."/>
            <person name="Osburne M.S."/>
            <person name="Levin J."/>
            <person name="Malboeuf C."/>
            <person name="Casali M."/>
            <person name="Russ C."/>
            <person name="Lennon N."/>
            <person name="Chapman S.B."/>
            <person name="Erlich R."/>
            <person name="Young S.K."/>
            <person name="Koehrsen M."/>
            <person name="Yandava C."/>
            <person name="Zeng Q."/>
            <person name="Alvarado L."/>
            <person name="Anderson S."/>
            <person name="Berlin A."/>
            <person name="Borenstein D."/>
            <person name="Chen Z."/>
            <person name="Engels R."/>
            <person name="Freedman E."/>
            <person name="Gellesch M."/>
            <person name="Goldberg J."/>
            <person name="Green L."/>
            <person name="Griggs A."/>
            <person name="Gujja S."/>
            <person name="Heilman E.R."/>
            <person name="Heiman D."/>
            <person name="Hepburn T."/>
            <person name="Howarth C."/>
            <person name="Jen D."/>
            <person name="Larson L."/>
            <person name="Lewis B."/>
            <person name="Mehta T."/>
            <person name="Park D."/>
            <person name="Pearson M."/>
            <person name="Richards J."/>
            <person name="Rizzolo K."/>
            <person name="Roberts A."/>
            <person name="Ryan E."/>
            <person name="Saif S."/>
            <person name="Shea T."/>
            <person name="Shenoy N."/>
            <person name="Sisk P."/>
            <person name="Stolte C."/>
            <person name="Sykes S."/>
            <person name="Walk T."/>
            <person name="White J."/>
            <person name="Yu Q."/>
            <person name="Coleman M.L."/>
            <person name="Huang K.H."/>
            <person name="Weigele P.R."/>
            <person name="DeFrancesco A.S."/>
            <person name="Kern S.E."/>
            <person name="Thompson L.R."/>
            <person name="Fu R."/>
            <person name="Hombeck B."/>
            <person name="Chisholm S.W."/>
            <person name="Haas B."/>
            <person name="Nusbaum C."/>
            <person name="Birren B."/>
        </authorList>
    </citation>
    <scope>NUCLEOTIDE SEQUENCE [LARGE SCALE GENOMIC DNA]</scope>
    <source>
        <strain evidence="5">P-SSM2</strain>
    </source>
</reference>
<evidence type="ECO:0000313" key="4">
    <source>
        <dbReference type="EMBL" id="AAX44690.1"/>
    </source>
</evidence>
<dbReference type="RefSeq" id="YP_214544.1">
    <property type="nucleotide sequence ID" value="NC_006883.2"/>
</dbReference>
<dbReference type="Proteomes" id="UP000000991">
    <property type="component" value="Segment"/>
</dbReference>
<keyword evidence="1" id="KW-0521">NADP</keyword>
<dbReference type="PANTHER" id="PTHR43103:SF3">
    <property type="entry name" value="ADP-L-GLYCERO-D-MANNO-HEPTOSE-6-EPIMERASE"/>
    <property type="match status" value="1"/>
</dbReference>
<dbReference type="Gene3D" id="3.40.50.720">
    <property type="entry name" value="NAD(P)-binding Rossmann-like Domain"/>
    <property type="match status" value="1"/>
</dbReference>
<feature type="domain" description="NAD-dependent epimerase/dehydratase" evidence="3">
    <location>
        <begin position="2"/>
        <end position="201"/>
    </location>
</feature>
<dbReference type="InterPro" id="IPR036291">
    <property type="entry name" value="NAD(P)-bd_dom_sf"/>
</dbReference>
<reference evidence="4 6" key="3">
    <citation type="journal article" date="2010" name="Environ. Microbiol.">
        <title>Genomic analysis of oceanic cyanobacterial myoviruses compared with T4-like myoviruses from diverse hosts and environments.</title>
        <authorList>
            <person name="Sullivan M.B."/>
            <person name="Huang K.H."/>
            <person name="Ignacio-Espinoza J.C."/>
            <person name="Berlin A.M."/>
            <person name="Kelly L."/>
            <person name="Weigele P.R."/>
            <person name="DeFrancesco A.S."/>
            <person name="Kern S.E."/>
            <person name="Thompson L.R."/>
            <person name="Young S."/>
            <person name="Yandava C."/>
            <person name="Fu R."/>
            <person name="Krastins B."/>
            <person name="Chase M."/>
            <person name="Sarracino D."/>
            <person name="Osburne M.S."/>
            <person name="Henn M.R."/>
            <person name="Chisholm S.W."/>
        </authorList>
    </citation>
    <scope>NUCLEOTIDE SEQUENCE [LARGE SCALE GENOMIC DNA]</scope>
</reference>
<evidence type="ECO:0000256" key="1">
    <source>
        <dbReference type="ARBA" id="ARBA00022857"/>
    </source>
</evidence>
<organismHost>
    <name type="scientific">Prochlorococcus</name>
    <dbReference type="NCBI Taxonomy" id="1218"/>
</organismHost>
<name>Q58M42_BPPRM</name>
<dbReference type="Proteomes" id="UP000013923">
    <property type="component" value="Genome"/>
</dbReference>
<evidence type="ECO:0000313" key="5">
    <source>
        <dbReference type="EMBL" id="ACY76188.1"/>
    </source>
</evidence>
<sequence>MIILTGAKGFIGQNFLKYLIEHSDEEIVTVDEHDCWDWIAYFKDWDKVSLILHQGAISATTETDIDKLHRTNVWFTIELFERAIEHQIDVKFASSASVYGNTRKSLMGSTPNKISPLNYYAITKLQIDYYIQDNLEKFSSIQSFRYFNVYGEGEDKKGDQASPVHKFTKQVKETGKLKLFEGSGKYLRDFIWVGDIVEVVLNNDKPSGIYDLGTSNPISFKLVAELIAAKYNGEIEYVPFPEHLKGKYQYLTIAEKVWDYQFINVAQYLNLL</sequence>
<keyword evidence="6" id="KW-1185">Reference proteome</keyword>
<evidence type="ECO:0000259" key="3">
    <source>
        <dbReference type="Pfam" id="PF01370"/>
    </source>
</evidence>
<dbReference type="PANTHER" id="PTHR43103">
    <property type="entry name" value="NUCLEOSIDE-DIPHOSPHATE-SUGAR EPIMERASE"/>
    <property type="match status" value="1"/>
</dbReference>
<dbReference type="Pfam" id="PF01370">
    <property type="entry name" value="Epimerase"/>
    <property type="match status" value="1"/>
</dbReference>
<proteinExistence type="predicted"/>
<evidence type="ECO:0000256" key="2">
    <source>
        <dbReference type="ARBA" id="ARBA00023277"/>
    </source>
</evidence>
<keyword evidence="2" id="KW-0119">Carbohydrate metabolism</keyword>
<evidence type="ECO:0000313" key="6">
    <source>
        <dbReference type="Proteomes" id="UP000000991"/>
    </source>
</evidence>
<dbReference type="SUPFAM" id="SSF51735">
    <property type="entry name" value="NAD(P)-binding Rossmann-fold domains"/>
    <property type="match status" value="1"/>
</dbReference>
<reference evidence="4 6" key="1">
    <citation type="journal article" date="2005" name="PLoS Biol.">
        <title>Three Prochlorococcus cyanophage genomes: signature features and ecological interpretations.</title>
        <authorList>
            <person name="Sullivan M.B."/>
            <person name="Coleman M.L."/>
            <person name="Weigele P."/>
            <person name="Rohwer F."/>
            <person name="Chisholm S.W."/>
        </authorList>
    </citation>
    <scope>NUCLEOTIDE SEQUENCE</scope>
</reference>
<accession>Q58M42</accession>
<dbReference type="InterPro" id="IPR001509">
    <property type="entry name" value="Epimerase_deHydtase"/>
</dbReference>
<dbReference type="EMBL" id="GU071092">
    <property type="protein sequence ID" value="ACY76188.1"/>
    <property type="molecule type" value="Genomic_DNA"/>
</dbReference>
<dbReference type="EMBL" id="AY939844">
    <property type="protein sequence ID" value="AAX44690.1"/>
    <property type="molecule type" value="Genomic_DNA"/>
</dbReference>